<protein>
    <submittedName>
        <fullName evidence="8">Conidiation-specific protein 10</fullName>
    </submittedName>
</protein>
<dbReference type="Gene3D" id="3.50.50.60">
    <property type="entry name" value="FAD/NAD(P)-binding domain"/>
    <property type="match status" value="1"/>
</dbReference>
<dbReference type="Pfam" id="PF01494">
    <property type="entry name" value="FAD_binding_3"/>
    <property type="match status" value="2"/>
</dbReference>
<dbReference type="InterPro" id="IPR036188">
    <property type="entry name" value="FAD/NAD-bd_sf"/>
</dbReference>
<keyword evidence="4" id="KW-0560">Oxidoreductase</keyword>
<evidence type="ECO:0000256" key="2">
    <source>
        <dbReference type="ARBA" id="ARBA00022630"/>
    </source>
</evidence>
<sequence>MGFRIIVVGGGLVGLTTAHILSKAGIDFVVLEQHDNVTPYLGSLLSIMPSTLRVLDQLDLLDTLEQHCDVVHRVHFFTADTAKTIRDETAMFKLIQTDCGHALWMAHRADIAKALYDNLPEDVKSRILLQKRVVDIKVLADGVEVICQDGHVERGSMVLGADGVRSRVRKFIDCKTSATTTTTVKEEKEEKSPYIASHRVFFGDLPKLPGVDAGVNYEGLHDRVSTQLLVGSNRMWFNVYEQLDTPTPDRIRYTKEDQQAILDKWGHLFVAPGYQLCDIYKYRSKDTGLITLEEGLVEKWYSDRIVLAGDAVRKVTSNAGWGYNSGFIDVVALVNHLRRLLKSDQSPSTEALNAVFKQYQADRARSTRIIYKTSADRVRAVVWPGWLQRTIALYIMPYVNLGKLDWIMQARALHRDSPVLEWVEEKHLPSHRIKYKYYPQLENRQIYARSAQHLSLWRGRPAKSQSFFPCIPRSIRTLQNTVFRDYATSTQTARPHHPNPGNFANRPKEELREIGRKGGQKGGRATGVGGFHDMDPEKQREIASKGGRASRRSSGEGKAAGEGGRKRGRLSKGPSSLEDYEDIIVLSTRLNSRVVLYGKPLPGGRIPMGFWHAVPSPRLLKGDDISSVVGPHPREPAANDMSYGREKSFGNSIAMSSWLTFATALSSALIRLGSYIFLRWIPGYPFPPIILTFSGIYLSSTYLLLGPASEEPAGEAKITTLDKSRAKTRKNESTETGFLHALLTGVPSKTKVFATTLNILINLVLTAFTLDFLYRGRLLYPTDDLAFSRIGYVSPTTANLLVREPHADNFPVTIKYQEATQSDTNCWVEEGKIYQLNAVKDFTFPVTITNLKPSTKYRYTLSNNETGTFVTAPQSGTQSANRLSFLTSSCIKANFPYNAFSHPLRIPGIEQISRAIKKLPSLNRPSFMLFLGDFIYIDVPLRYGSSLEEYRAEYRRVYSSPSWYEPADERPIDLPWIHTLDDHEISNDWDKGNLTHPYPEAADPFHLYHVSVNPPIPPLSYATPENTTYFSFIQGPASIFMLDTRTYRTAPNLPNSTILGNAQLNSLLAFVSRPEPAAVKWKIIASSVPFTKNWRIGTEDTWGGFLNERQVILEALWRAERELGVRIVLLSGDRHEFGATRFPDPSYQLTSNELASDATEAYGIHEFCVGPLNMFYLPIRSYYQTDSEDIMIKYIPHGNVKFGQIDIDLYDGTGGASDVLPDNLEGPHSVLTYSLHIGDKVVWKYQLSIPLLPDAIGTGTKARLPPGRVVYDEGWGLQRQVAFVAKKAKIFWDDLKERIAPFLNWERKQMRVD</sequence>
<evidence type="ECO:0000256" key="1">
    <source>
        <dbReference type="ARBA" id="ARBA00007992"/>
    </source>
</evidence>
<feature type="domain" description="FAD-binding" evidence="6">
    <location>
        <begin position="289"/>
        <end position="347"/>
    </location>
</feature>
<feature type="domain" description="FAD-binding" evidence="6">
    <location>
        <begin position="5"/>
        <end position="182"/>
    </location>
</feature>
<dbReference type="EMBL" id="JPOX01000036">
    <property type="protein sequence ID" value="KFX43348.1"/>
    <property type="molecule type" value="Genomic_DNA"/>
</dbReference>
<feature type="compositionally biased region" description="Basic and acidic residues" evidence="5">
    <location>
        <begin position="532"/>
        <end position="543"/>
    </location>
</feature>
<dbReference type="eggNOG" id="ENOG502QPM1">
    <property type="taxonomic scope" value="Eukaryota"/>
</dbReference>
<reference evidence="8" key="1">
    <citation type="journal article" date="2014" name="PLoS Genet.">
        <title>Signature Gene Expression Reveals Novel Clues to the Molecular Mechanisms of Dimorphic Transition in Penicillium marneffei.</title>
        <authorList>
            <person name="Yang E."/>
            <person name="Wang G."/>
            <person name="Cai J."/>
            <person name="Woo P.C."/>
            <person name="Lau S.K."/>
            <person name="Yuen K.-Y."/>
            <person name="Chow W.-N."/>
            <person name="Lin X."/>
        </authorList>
    </citation>
    <scope>NUCLEOTIDE SEQUENCE [LARGE SCALE GENOMIC DNA]</scope>
    <source>
        <strain evidence="8">PM1</strain>
    </source>
</reference>
<dbReference type="InterPro" id="IPR029052">
    <property type="entry name" value="Metallo-depent_PP-like"/>
</dbReference>
<gene>
    <name evidence="8" type="ORF">GQ26_0360680</name>
</gene>
<dbReference type="SUPFAM" id="SSF56300">
    <property type="entry name" value="Metallo-dependent phosphatases"/>
    <property type="match status" value="1"/>
</dbReference>
<dbReference type="PANTHER" id="PTHR47356:SF2">
    <property type="entry name" value="FAD-BINDING DOMAIN-CONTAINING PROTEIN-RELATED"/>
    <property type="match status" value="1"/>
</dbReference>
<dbReference type="GO" id="GO:0004497">
    <property type="term" value="F:monooxygenase activity"/>
    <property type="evidence" value="ECO:0007669"/>
    <property type="project" value="InterPro"/>
</dbReference>
<dbReference type="PANTHER" id="PTHR47356">
    <property type="entry name" value="FAD-DEPENDENT MONOOXYGENASE ASQG-RELATED"/>
    <property type="match status" value="1"/>
</dbReference>
<keyword evidence="3" id="KW-0274">FAD</keyword>
<comment type="similarity">
    <text evidence="1">Belongs to the paxM FAD-dependent monooxygenase family.</text>
</comment>
<feature type="domain" description="PhoD-like phosphatase metallophosphatase" evidence="7">
    <location>
        <begin position="924"/>
        <end position="1209"/>
    </location>
</feature>
<dbReference type="HOGENOM" id="CLU_260519_0_0_1"/>
<dbReference type="GO" id="GO:0071949">
    <property type="term" value="F:FAD binding"/>
    <property type="evidence" value="ECO:0007669"/>
    <property type="project" value="InterPro"/>
</dbReference>
<dbReference type="InterPro" id="IPR002938">
    <property type="entry name" value="FAD-bd"/>
</dbReference>
<dbReference type="Pfam" id="PF10685">
    <property type="entry name" value="KGG"/>
    <property type="match status" value="2"/>
</dbReference>
<evidence type="ECO:0000313" key="8">
    <source>
        <dbReference type="EMBL" id="KFX43348.1"/>
    </source>
</evidence>
<dbReference type="PRINTS" id="PR00420">
    <property type="entry name" value="RNGMNOXGNASE"/>
</dbReference>
<evidence type="ECO:0000259" key="7">
    <source>
        <dbReference type="Pfam" id="PF09423"/>
    </source>
</evidence>
<dbReference type="InterPro" id="IPR019626">
    <property type="entry name" value="Stress-induced_KGG_rpt"/>
</dbReference>
<dbReference type="InterPro" id="IPR050562">
    <property type="entry name" value="FAD_mOase_fung"/>
</dbReference>
<name>A0A093XDQ1_TALMA</name>
<dbReference type="InterPro" id="IPR018946">
    <property type="entry name" value="PhoD-like_MPP"/>
</dbReference>
<proteinExistence type="inferred from homology"/>
<dbReference type="SUPFAM" id="SSF51905">
    <property type="entry name" value="FAD/NAD(P)-binding domain"/>
    <property type="match status" value="1"/>
</dbReference>
<keyword evidence="2" id="KW-0285">Flavoprotein</keyword>
<evidence type="ECO:0000256" key="4">
    <source>
        <dbReference type="ARBA" id="ARBA00023002"/>
    </source>
</evidence>
<evidence type="ECO:0000259" key="6">
    <source>
        <dbReference type="Pfam" id="PF01494"/>
    </source>
</evidence>
<comment type="caution">
    <text evidence="8">The sequence shown here is derived from an EMBL/GenBank/DDBJ whole genome shotgun (WGS) entry which is preliminary data.</text>
</comment>
<dbReference type="Pfam" id="PF09423">
    <property type="entry name" value="PhoD"/>
    <property type="match status" value="1"/>
</dbReference>
<dbReference type="CDD" id="cd07389">
    <property type="entry name" value="MPP_PhoD"/>
    <property type="match status" value="1"/>
</dbReference>
<organism evidence="8">
    <name type="scientific">Talaromyces marneffei PM1</name>
    <dbReference type="NCBI Taxonomy" id="1077442"/>
    <lineage>
        <taxon>Eukaryota</taxon>
        <taxon>Fungi</taxon>
        <taxon>Dikarya</taxon>
        <taxon>Ascomycota</taxon>
        <taxon>Pezizomycotina</taxon>
        <taxon>Eurotiomycetes</taxon>
        <taxon>Eurotiomycetidae</taxon>
        <taxon>Eurotiales</taxon>
        <taxon>Trichocomaceae</taxon>
        <taxon>Talaromyces</taxon>
        <taxon>Talaromyces sect. Talaromyces</taxon>
    </lineage>
</organism>
<dbReference type="InterPro" id="IPR038607">
    <property type="entry name" value="PhoD-like_sf"/>
</dbReference>
<accession>A0A093XDQ1</accession>
<evidence type="ECO:0000256" key="3">
    <source>
        <dbReference type="ARBA" id="ARBA00022827"/>
    </source>
</evidence>
<feature type="region of interest" description="Disordered" evidence="5">
    <location>
        <begin position="515"/>
        <end position="575"/>
    </location>
</feature>
<evidence type="ECO:0000256" key="5">
    <source>
        <dbReference type="SAM" id="MobiDB-lite"/>
    </source>
</evidence>
<feature type="compositionally biased region" description="Gly residues" evidence="5">
    <location>
        <begin position="520"/>
        <end position="530"/>
    </location>
</feature>
<dbReference type="Gene3D" id="3.60.21.70">
    <property type="entry name" value="PhoD-like phosphatase"/>
    <property type="match status" value="1"/>
</dbReference>